<evidence type="ECO:0000313" key="2">
    <source>
        <dbReference type="Proteomes" id="UP000543556"/>
    </source>
</evidence>
<dbReference type="InterPro" id="IPR024248">
    <property type="entry name" value="DUF2695"/>
</dbReference>
<dbReference type="EMBL" id="JAAMFM010000033">
    <property type="protein sequence ID" value="NVM96497.1"/>
    <property type="molecule type" value="Genomic_DNA"/>
</dbReference>
<keyword evidence="2" id="KW-1185">Reference proteome</keyword>
<dbReference type="Proteomes" id="UP000543556">
    <property type="component" value="Unassembled WGS sequence"/>
</dbReference>
<sequence length="122" mass="13930">MESELHQLSEAMTMPRPRECLACYVLRMLEFGCHGRHWMGRYRAMRAPRATALERRMAQKGGYCDCEMLMNVVFPNPRYFRVDEDGDIVIDPKPPCLGVRGGSTQPCALWVGRGLGRGLYSF</sequence>
<accession>A0A7Y7IJ95</accession>
<protein>
    <submittedName>
        <fullName evidence="1">DUF2695 domain-containing protein</fullName>
    </submittedName>
</protein>
<proteinExistence type="predicted"/>
<dbReference type="AlphaFoldDB" id="A0A7Y7IJ95"/>
<comment type="caution">
    <text evidence="1">The sequence shown here is derived from an EMBL/GenBank/DDBJ whole genome shotgun (WGS) entry which is preliminary data.</text>
</comment>
<evidence type="ECO:0000313" key="1">
    <source>
        <dbReference type="EMBL" id="NVM96497.1"/>
    </source>
</evidence>
<gene>
    <name evidence="1" type="ORF">G6034_16595</name>
</gene>
<name>A0A7Y7IJ95_9MICC</name>
<dbReference type="Pfam" id="PF10905">
    <property type="entry name" value="DUF2695"/>
    <property type="match status" value="1"/>
</dbReference>
<organism evidence="1 2">
    <name type="scientific">Arthrobacter wenxiniae</name>
    <dbReference type="NCBI Taxonomy" id="2713570"/>
    <lineage>
        <taxon>Bacteria</taxon>
        <taxon>Bacillati</taxon>
        <taxon>Actinomycetota</taxon>
        <taxon>Actinomycetes</taxon>
        <taxon>Micrococcales</taxon>
        <taxon>Micrococcaceae</taxon>
        <taxon>Arthrobacter</taxon>
    </lineage>
</organism>
<reference evidence="1 2" key="1">
    <citation type="submission" date="2020-02" db="EMBL/GenBank/DDBJ databases">
        <title>Genome sequence of strain AETb3-4.</title>
        <authorList>
            <person name="Gao J."/>
            <person name="Zhang X."/>
        </authorList>
    </citation>
    <scope>NUCLEOTIDE SEQUENCE [LARGE SCALE GENOMIC DNA]</scope>
    <source>
        <strain evidence="1 2">AETb3-4</strain>
    </source>
</reference>